<evidence type="ECO:0000313" key="2">
    <source>
        <dbReference type="Proteomes" id="UP001434737"/>
    </source>
</evidence>
<keyword evidence="1" id="KW-0489">Methyltransferase</keyword>
<keyword evidence="2" id="KW-1185">Reference proteome</keyword>
<dbReference type="Gene3D" id="3.40.50.150">
    <property type="entry name" value="Vaccinia Virus protein VP39"/>
    <property type="match status" value="1"/>
</dbReference>
<dbReference type="EMBL" id="CP145316">
    <property type="protein sequence ID" value="XAM18414.1"/>
    <property type="molecule type" value="Genomic_DNA"/>
</dbReference>
<dbReference type="RefSeq" id="WP_300742944.1">
    <property type="nucleotide sequence ID" value="NZ_CP145316.1"/>
</dbReference>
<organism evidence="1 2">
    <name type="scientific">Helicobacter mastomyrinus</name>
    <dbReference type="NCBI Taxonomy" id="287948"/>
    <lineage>
        <taxon>Bacteria</taxon>
        <taxon>Pseudomonadati</taxon>
        <taxon>Campylobacterota</taxon>
        <taxon>Epsilonproteobacteria</taxon>
        <taxon>Campylobacterales</taxon>
        <taxon>Helicobacteraceae</taxon>
        <taxon>Helicobacter</taxon>
    </lineage>
</organism>
<dbReference type="GO" id="GO:0032259">
    <property type="term" value="P:methylation"/>
    <property type="evidence" value="ECO:0007669"/>
    <property type="project" value="UniProtKB-KW"/>
</dbReference>
<name>A0ABZ3F7M8_9HELI</name>
<gene>
    <name evidence="1" type="ORF">V3I05_01665</name>
</gene>
<dbReference type="InterPro" id="IPR029063">
    <property type="entry name" value="SAM-dependent_MTases_sf"/>
</dbReference>
<evidence type="ECO:0000313" key="1">
    <source>
        <dbReference type="EMBL" id="XAM18414.1"/>
    </source>
</evidence>
<dbReference type="SUPFAM" id="SSF53335">
    <property type="entry name" value="S-adenosyl-L-methionine-dependent methyltransferases"/>
    <property type="match status" value="1"/>
</dbReference>
<protein>
    <submittedName>
        <fullName evidence="1">Methyltransferase domain-containing protein</fullName>
    </submittedName>
</protein>
<reference evidence="1 2" key="1">
    <citation type="submission" date="2024-02" db="EMBL/GenBank/DDBJ databases">
        <title>Genome and pathogenicity analysis of Helicobacter mastomyrinus isolated from mice.</title>
        <authorList>
            <person name="Zhu L."/>
        </authorList>
    </citation>
    <scope>NUCLEOTIDE SEQUENCE [LARGE SCALE GENOMIC DNA]</scope>
    <source>
        <strain evidence="1 2">Hm-17</strain>
    </source>
</reference>
<dbReference type="GO" id="GO:0008168">
    <property type="term" value="F:methyltransferase activity"/>
    <property type="evidence" value="ECO:0007669"/>
    <property type="project" value="UniProtKB-KW"/>
</dbReference>
<sequence>MNIDLTNKDLQSDERKEIEILLSMQNPQISDDLEQMWYLIDLVWDNMGCDNSNLDWEKIGAFYAHPVWLLNGLFIESHNLSLSIRKAIAQYIAIQGFERICDYGGGFGSLAKEIALLCPKVQIDIYEPFPSQYGKKCIEAFDNIRFVSTLEKNAYDCLLSTDVLEHVDDVLKTFESMLSCLKIGGKALIGNCFYPVIKCHLPKHFHYRYTFKHIAKMMGVTYNGYIEGAEYVQIYSKYKDSQVNLAVRLAGGGADVYI</sequence>
<dbReference type="Proteomes" id="UP001434737">
    <property type="component" value="Chromosome"/>
</dbReference>
<proteinExistence type="predicted"/>
<accession>A0ABZ3F7M8</accession>
<dbReference type="Pfam" id="PF13489">
    <property type="entry name" value="Methyltransf_23"/>
    <property type="match status" value="1"/>
</dbReference>
<keyword evidence="1" id="KW-0808">Transferase</keyword>